<evidence type="ECO:0000313" key="2">
    <source>
        <dbReference type="EMBL" id="KAK7482581.1"/>
    </source>
</evidence>
<dbReference type="AlphaFoldDB" id="A0ABD0K6W9"/>
<proteinExistence type="predicted"/>
<sequence length="125" mass="13964">MPPDENDSKHDCDLTPKPHTINVDPLPRNARRPQVSLSLSREREDSGLSTGARQLAFALPTVGYQLALTPGYFSYMSAASQADTDDFSRRRTAVFVLLRGTRAERSSHSHSASRCLIIRHNDLDR</sequence>
<dbReference type="Proteomes" id="UP001519460">
    <property type="component" value="Unassembled WGS sequence"/>
</dbReference>
<comment type="caution">
    <text evidence="2">The sequence shown here is derived from an EMBL/GenBank/DDBJ whole genome shotgun (WGS) entry which is preliminary data.</text>
</comment>
<feature type="region of interest" description="Disordered" evidence="1">
    <location>
        <begin position="1"/>
        <end position="50"/>
    </location>
</feature>
<dbReference type="EMBL" id="JACVVK020000242">
    <property type="protein sequence ID" value="KAK7482581.1"/>
    <property type="molecule type" value="Genomic_DNA"/>
</dbReference>
<name>A0ABD0K6W9_9CAEN</name>
<reference evidence="2 3" key="1">
    <citation type="journal article" date="2023" name="Sci. Data">
        <title>Genome assembly of the Korean intertidal mud-creeper Batillaria attramentaria.</title>
        <authorList>
            <person name="Patra A.K."/>
            <person name="Ho P.T."/>
            <person name="Jun S."/>
            <person name="Lee S.J."/>
            <person name="Kim Y."/>
            <person name="Won Y.J."/>
        </authorList>
    </citation>
    <scope>NUCLEOTIDE SEQUENCE [LARGE SCALE GENOMIC DNA]</scope>
    <source>
        <strain evidence="2">Wonlab-2016</strain>
    </source>
</reference>
<protein>
    <submittedName>
        <fullName evidence="2">Uncharacterized protein</fullName>
    </submittedName>
</protein>
<evidence type="ECO:0000313" key="3">
    <source>
        <dbReference type="Proteomes" id="UP001519460"/>
    </source>
</evidence>
<evidence type="ECO:0000256" key="1">
    <source>
        <dbReference type="SAM" id="MobiDB-lite"/>
    </source>
</evidence>
<organism evidence="2 3">
    <name type="scientific">Batillaria attramentaria</name>
    <dbReference type="NCBI Taxonomy" id="370345"/>
    <lineage>
        <taxon>Eukaryota</taxon>
        <taxon>Metazoa</taxon>
        <taxon>Spiralia</taxon>
        <taxon>Lophotrochozoa</taxon>
        <taxon>Mollusca</taxon>
        <taxon>Gastropoda</taxon>
        <taxon>Caenogastropoda</taxon>
        <taxon>Sorbeoconcha</taxon>
        <taxon>Cerithioidea</taxon>
        <taxon>Batillariidae</taxon>
        <taxon>Batillaria</taxon>
    </lineage>
</organism>
<gene>
    <name evidence="2" type="ORF">BaRGS_00026182</name>
</gene>
<feature type="compositionally biased region" description="Basic and acidic residues" evidence="1">
    <location>
        <begin position="1"/>
        <end position="16"/>
    </location>
</feature>
<accession>A0ABD0K6W9</accession>
<keyword evidence="3" id="KW-1185">Reference proteome</keyword>